<reference evidence="1" key="1">
    <citation type="submission" date="2022-04" db="EMBL/GenBank/DDBJ databases">
        <title>A functionally conserved STORR gene fusion in Papaver species that diverged 16.8 million years ago.</title>
        <authorList>
            <person name="Catania T."/>
        </authorList>
    </citation>
    <scope>NUCLEOTIDE SEQUENCE</scope>
    <source>
        <strain evidence="1">S-188037</strain>
    </source>
</reference>
<protein>
    <submittedName>
        <fullName evidence="1">Uncharacterized protein</fullName>
    </submittedName>
</protein>
<feature type="non-terminal residue" evidence="1">
    <location>
        <position position="58"/>
    </location>
</feature>
<dbReference type="InterPro" id="IPR036770">
    <property type="entry name" value="Ankyrin_rpt-contain_sf"/>
</dbReference>
<name>A0AAD4X493_9MAGN</name>
<evidence type="ECO:0000313" key="2">
    <source>
        <dbReference type="Proteomes" id="UP001202328"/>
    </source>
</evidence>
<gene>
    <name evidence="1" type="ORF">MKW98_020422</name>
</gene>
<accession>A0AAD4X493</accession>
<keyword evidence="2" id="KW-1185">Reference proteome</keyword>
<evidence type="ECO:0000313" key="1">
    <source>
        <dbReference type="EMBL" id="KAI3835306.1"/>
    </source>
</evidence>
<dbReference type="Gene3D" id="1.25.40.20">
    <property type="entry name" value="Ankyrin repeat-containing domain"/>
    <property type="match status" value="1"/>
</dbReference>
<proteinExistence type="predicted"/>
<sequence>MILVEEIVSLMSQESLEYQSSDYGFTAIHYAAQYGNLKAAKLMVKKNPGLLRILSKKG</sequence>
<dbReference type="Pfam" id="PF00023">
    <property type="entry name" value="Ank"/>
    <property type="match status" value="1"/>
</dbReference>
<organism evidence="1 2">
    <name type="scientific">Papaver atlanticum</name>
    <dbReference type="NCBI Taxonomy" id="357466"/>
    <lineage>
        <taxon>Eukaryota</taxon>
        <taxon>Viridiplantae</taxon>
        <taxon>Streptophyta</taxon>
        <taxon>Embryophyta</taxon>
        <taxon>Tracheophyta</taxon>
        <taxon>Spermatophyta</taxon>
        <taxon>Magnoliopsida</taxon>
        <taxon>Ranunculales</taxon>
        <taxon>Papaveraceae</taxon>
        <taxon>Papaveroideae</taxon>
        <taxon>Papaver</taxon>
    </lineage>
</organism>
<dbReference type="EMBL" id="JAJJMB010017752">
    <property type="protein sequence ID" value="KAI3835306.1"/>
    <property type="molecule type" value="Genomic_DNA"/>
</dbReference>
<dbReference type="InterPro" id="IPR002110">
    <property type="entry name" value="Ankyrin_rpt"/>
</dbReference>
<dbReference type="SUPFAM" id="SSF48403">
    <property type="entry name" value="Ankyrin repeat"/>
    <property type="match status" value="1"/>
</dbReference>
<dbReference type="AlphaFoldDB" id="A0AAD4X493"/>
<dbReference type="Proteomes" id="UP001202328">
    <property type="component" value="Unassembled WGS sequence"/>
</dbReference>
<comment type="caution">
    <text evidence="1">The sequence shown here is derived from an EMBL/GenBank/DDBJ whole genome shotgun (WGS) entry which is preliminary data.</text>
</comment>